<organism evidence="5 6">
    <name type="scientific">Arenibacter algicola</name>
    <dbReference type="NCBI Taxonomy" id="616991"/>
    <lineage>
        <taxon>Bacteria</taxon>
        <taxon>Pseudomonadati</taxon>
        <taxon>Bacteroidota</taxon>
        <taxon>Flavobacteriia</taxon>
        <taxon>Flavobacteriales</taxon>
        <taxon>Flavobacteriaceae</taxon>
        <taxon>Arenibacter</taxon>
    </lineage>
</organism>
<dbReference type="Gene3D" id="3.40.50.1820">
    <property type="entry name" value="alpha/beta hydrolase"/>
    <property type="match status" value="1"/>
</dbReference>
<reference evidence="5 6" key="1">
    <citation type="submission" date="2019-06" db="EMBL/GenBank/DDBJ databases">
        <title>A large-scale integrated study on North Sea by COGITO (Coastal Microbe Genomic &amp; Taxonomic Observatory).</title>
        <authorList>
            <person name="Teeling H."/>
        </authorList>
    </citation>
    <scope>NUCLEOTIDE SEQUENCE [LARGE SCALE GENOMIC DNA]</scope>
    <source>
        <strain evidence="5 6">MAR_2009_79</strain>
    </source>
</reference>
<dbReference type="InterPro" id="IPR000952">
    <property type="entry name" value="AB_hydrolase_4_CS"/>
</dbReference>
<evidence type="ECO:0000259" key="4">
    <source>
        <dbReference type="Pfam" id="PF00561"/>
    </source>
</evidence>
<dbReference type="PIRSF" id="PIRSF005211">
    <property type="entry name" value="Ab_hydro_YheT"/>
    <property type="match status" value="1"/>
</dbReference>
<dbReference type="InterPro" id="IPR050960">
    <property type="entry name" value="AB_hydrolase_4_sf"/>
</dbReference>
<keyword evidence="3" id="KW-0378">Hydrolase</keyword>
<dbReference type="PANTHER" id="PTHR10794:SF94">
    <property type="entry name" value="ESTERASE YHET-RELATED"/>
    <property type="match status" value="1"/>
</dbReference>
<evidence type="ECO:0000256" key="3">
    <source>
        <dbReference type="ARBA" id="ARBA00022801"/>
    </source>
</evidence>
<dbReference type="EMBL" id="VHIF01000001">
    <property type="protein sequence ID" value="TQO39178.1"/>
    <property type="molecule type" value="Genomic_DNA"/>
</dbReference>
<feature type="domain" description="AB hydrolase-1" evidence="4">
    <location>
        <begin position="62"/>
        <end position="300"/>
    </location>
</feature>
<comment type="caution">
    <text evidence="5">The sequence shown here is derived from an EMBL/GenBank/DDBJ whole genome shotgun (WGS) entry which is preliminary data.</text>
</comment>
<protein>
    <recommendedName>
        <fullName evidence="4">AB hydrolase-1 domain-containing protein</fullName>
    </recommendedName>
</protein>
<comment type="similarity">
    <text evidence="1">Belongs to the AB hydrolase superfamily. AB hydrolase 4 family.</text>
</comment>
<dbReference type="PROSITE" id="PS01133">
    <property type="entry name" value="UPF0017"/>
    <property type="match status" value="1"/>
</dbReference>
<dbReference type="Proteomes" id="UP000315363">
    <property type="component" value="Unassembled WGS sequence"/>
</dbReference>
<accession>A0ABY3AH26</accession>
<keyword evidence="6" id="KW-1185">Reference proteome</keyword>
<evidence type="ECO:0000256" key="1">
    <source>
        <dbReference type="ARBA" id="ARBA00010884"/>
    </source>
</evidence>
<proteinExistence type="inferred from homology"/>
<gene>
    <name evidence="5" type="ORF">GQ41_3849</name>
</gene>
<dbReference type="PANTHER" id="PTHR10794">
    <property type="entry name" value="ABHYDROLASE DOMAIN-CONTAINING PROTEIN"/>
    <property type="match status" value="1"/>
</dbReference>
<sequence>MPIITSKYNPPLLFKSGHFSTIYSGLIRKVNGLAQIRERLELSDGDFLDLDWSYAQRPSNGVVILLHGLEGNAQRPYVTGSAKQFNAIGIDACAVNYRGCSGETNRLFQSYHSGATEDLEAVINHILKEKKYANIYLKGFSLGGNLTLKYLGEGRSVPKEIKGAVAISVPCNLHSSLLELLKPKNVMYAKRFKKHLIEKLRAKQLLFPDKISYPDIANINNLKDFDDVYTSRAHGFKDAIDYYQKSSSLQFIHAIRIPTLIINAQNDSFLGDQCYPNKEAEQNNSVHFELPQYGGHVGFYGEKNITYTEKRALKFVEEL</sequence>
<dbReference type="InterPro" id="IPR012020">
    <property type="entry name" value="ABHD4"/>
</dbReference>
<dbReference type="InterPro" id="IPR029058">
    <property type="entry name" value="AB_hydrolase_fold"/>
</dbReference>
<name>A0ABY3AH26_9FLAO</name>
<keyword evidence="2" id="KW-0719">Serine esterase</keyword>
<dbReference type="SUPFAM" id="SSF53474">
    <property type="entry name" value="alpha/beta-Hydrolases"/>
    <property type="match status" value="1"/>
</dbReference>
<evidence type="ECO:0000256" key="2">
    <source>
        <dbReference type="ARBA" id="ARBA00022487"/>
    </source>
</evidence>
<evidence type="ECO:0000313" key="6">
    <source>
        <dbReference type="Proteomes" id="UP000315363"/>
    </source>
</evidence>
<dbReference type="Pfam" id="PF00561">
    <property type="entry name" value="Abhydrolase_1"/>
    <property type="match status" value="1"/>
</dbReference>
<evidence type="ECO:0000313" key="5">
    <source>
        <dbReference type="EMBL" id="TQO39178.1"/>
    </source>
</evidence>
<dbReference type="InterPro" id="IPR000073">
    <property type="entry name" value="AB_hydrolase_1"/>
</dbReference>
<dbReference type="RefSeq" id="WP_142190549.1">
    <property type="nucleotide sequence ID" value="NZ_VHIF01000001.1"/>
</dbReference>